<dbReference type="Proteomes" id="UP001341281">
    <property type="component" value="Chromosome 08"/>
</dbReference>
<keyword evidence="1" id="KW-0479">Metal-binding</keyword>
<reference evidence="4 5" key="1">
    <citation type="submission" date="2024-02" db="EMBL/GenBank/DDBJ databases">
        <title>High-quality chromosome-scale genome assembly of Pensacola bahiagrass (Paspalum notatum Flugge var. saurae).</title>
        <authorList>
            <person name="Vega J.M."/>
            <person name="Podio M."/>
            <person name="Orjuela J."/>
            <person name="Siena L.A."/>
            <person name="Pessino S.C."/>
            <person name="Combes M.C."/>
            <person name="Mariac C."/>
            <person name="Albertini E."/>
            <person name="Pupilli F."/>
            <person name="Ortiz J.P.A."/>
            <person name="Leblanc O."/>
        </authorList>
    </citation>
    <scope>NUCLEOTIDE SEQUENCE [LARGE SCALE GENOMIC DNA]</scope>
    <source>
        <strain evidence="4">R1</strain>
        <tissue evidence="4">Leaf</tissue>
    </source>
</reference>
<organism evidence="4 5">
    <name type="scientific">Paspalum notatum var. saurae</name>
    <dbReference type="NCBI Taxonomy" id="547442"/>
    <lineage>
        <taxon>Eukaryota</taxon>
        <taxon>Viridiplantae</taxon>
        <taxon>Streptophyta</taxon>
        <taxon>Embryophyta</taxon>
        <taxon>Tracheophyta</taxon>
        <taxon>Spermatophyta</taxon>
        <taxon>Magnoliopsida</taxon>
        <taxon>Liliopsida</taxon>
        <taxon>Poales</taxon>
        <taxon>Poaceae</taxon>
        <taxon>PACMAD clade</taxon>
        <taxon>Panicoideae</taxon>
        <taxon>Andropogonodae</taxon>
        <taxon>Paspaleae</taxon>
        <taxon>Paspalinae</taxon>
        <taxon>Paspalum</taxon>
    </lineage>
</organism>
<keyword evidence="1" id="KW-0862">Zinc</keyword>
<dbReference type="InterPro" id="IPR005162">
    <property type="entry name" value="Retrotrans_gag_dom"/>
</dbReference>
<proteinExistence type="predicted"/>
<feature type="compositionally biased region" description="Polar residues" evidence="2">
    <location>
        <begin position="348"/>
        <end position="370"/>
    </location>
</feature>
<dbReference type="CDD" id="cd00303">
    <property type="entry name" value="retropepsin_like"/>
    <property type="match status" value="1"/>
</dbReference>
<keyword evidence="1" id="KW-0863">Zinc-finger</keyword>
<dbReference type="InterPro" id="IPR021109">
    <property type="entry name" value="Peptidase_aspartic_dom_sf"/>
</dbReference>
<evidence type="ECO:0000313" key="5">
    <source>
        <dbReference type="Proteomes" id="UP001341281"/>
    </source>
</evidence>
<feature type="compositionally biased region" description="Basic and acidic residues" evidence="2">
    <location>
        <begin position="372"/>
        <end position="381"/>
    </location>
</feature>
<sequence>MAVPSKKTIREFSIPSSSNVPTGPAVNAGENFELKPGVIHMVQAIPFCGLATEDANNHLQQFLEICSTFTMKGASADAVKLCLFPFSLVGKAKQWFYLNRATLTLWDACSNAFLAKYVPLGMTNVLRNKILSFQQLADETVAEAWERLQEYIEACPHHGTEEWLIIQSFFHGLNRTAQEHLDAAAGGSFLSQSVRAAKNLIEKIATNQGWKEDRSHSRSRGVHHIDITDMLAAKMDLLLKKLEDNPETAPVQALDTRMSCGVCGNTGHSRSSCPETRSEDANFIGNSSNFNNGNHPQPGWNTRPYMPFSGQGNSSETQIAQLAVSLPNANTGKLLGQPEPPPKEHINAVTTRGGKSTQDPPHSSGASRTNHTGKEQEKTTETEESDDPETSTGAAKEKAPPKTLPHEFYDSTALPFPQRNKKAAADEQYSKFVEVPTYAKYLKDILNNKKPLPSAEIVHMTEECSAAILNQPPQKKKDPGSPTIPGSIGNQVFNQALCDLGASVSVMPKIVFDKLNHAALVPTSMCLQLADQSIRHPAGIAEDVLVKIRNFLIPVDFVVLDMEIDAKTPLILGRPFLSTAEASIDVGAGEVHLNRNGMRETFSFRPKVEQCSQVKIFKCQKYVPKPPGRRWIVS</sequence>
<evidence type="ECO:0000256" key="2">
    <source>
        <dbReference type="SAM" id="MobiDB-lite"/>
    </source>
</evidence>
<evidence type="ECO:0000256" key="1">
    <source>
        <dbReference type="PROSITE-ProRule" id="PRU00047"/>
    </source>
</evidence>
<dbReference type="AlphaFoldDB" id="A0AAQ3U936"/>
<name>A0AAQ3U936_PASNO</name>
<dbReference type="PANTHER" id="PTHR33067:SF32">
    <property type="entry name" value="ASPARTIC PEPTIDASE DDI1-TYPE DOMAIN-CONTAINING PROTEIN"/>
    <property type="match status" value="1"/>
</dbReference>
<feature type="compositionally biased region" description="Basic and acidic residues" evidence="2">
    <location>
        <begin position="395"/>
        <end position="409"/>
    </location>
</feature>
<protein>
    <recommendedName>
        <fullName evidence="3">CCHC-type domain-containing protein</fullName>
    </recommendedName>
</protein>
<dbReference type="EMBL" id="CP144752">
    <property type="protein sequence ID" value="WVZ87884.1"/>
    <property type="molecule type" value="Genomic_DNA"/>
</dbReference>
<keyword evidence="5" id="KW-1185">Reference proteome</keyword>
<feature type="region of interest" description="Disordered" evidence="2">
    <location>
        <begin position="330"/>
        <end position="410"/>
    </location>
</feature>
<dbReference type="Gene3D" id="2.40.70.10">
    <property type="entry name" value="Acid Proteases"/>
    <property type="match status" value="1"/>
</dbReference>
<feature type="compositionally biased region" description="Polar residues" evidence="2">
    <location>
        <begin position="266"/>
        <end position="275"/>
    </location>
</feature>
<dbReference type="PROSITE" id="PS50158">
    <property type="entry name" value="ZF_CCHC"/>
    <property type="match status" value="1"/>
</dbReference>
<feature type="compositionally biased region" description="Low complexity" evidence="2">
    <location>
        <begin position="282"/>
        <end position="294"/>
    </location>
</feature>
<feature type="region of interest" description="Disordered" evidence="2">
    <location>
        <begin position="264"/>
        <end position="315"/>
    </location>
</feature>
<evidence type="ECO:0000259" key="3">
    <source>
        <dbReference type="PROSITE" id="PS50158"/>
    </source>
</evidence>
<dbReference type="GO" id="GO:0008270">
    <property type="term" value="F:zinc ion binding"/>
    <property type="evidence" value="ECO:0007669"/>
    <property type="project" value="UniProtKB-KW"/>
</dbReference>
<accession>A0AAQ3U936</accession>
<dbReference type="InterPro" id="IPR001878">
    <property type="entry name" value="Znf_CCHC"/>
</dbReference>
<feature type="domain" description="CCHC-type" evidence="3">
    <location>
        <begin position="260"/>
        <end position="275"/>
    </location>
</feature>
<dbReference type="GO" id="GO:0003676">
    <property type="term" value="F:nucleic acid binding"/>
    <property type="evidence" value="ECO:0007669"/>
    <property type="project" value="InterPro"/>
</dbReference>
<gene>
    <name evidence="4" type="ORF">U9M48_034459</name>
</gene>
<dbReference type="Pfam" id="PF03732">
    <property type="entry name" value="Retrotrans_gag"/>
    <property type="match status" value="1"/>
</dbReference>
<dbReference type="PANTHER" id="PTHR33067">
    <property type="entry name" value="RNA-DIRECTED DNA POLYMERASE-RELATED"/>
    <property type="match status" value="1"/>
</dbReference>
<dbReference type="SUPFAM" id="SSF50630">
    <property type="entry name" value="Acid proteases"/>
    <property type="match status" value="1"/>
</dbReference>
<evidence type="ECO:0000313" key="4">
    <source>
        <dbReference type="EMBL" id="WVZ87884.1"/>
    </source>
</evidence>